<comment type="caution">
    <text evidence="1">The sequence shown here is derived from an EMBL/GenBank/DDBJ whole genome shotgun (WGS) entry which is preliminary data.</text>
</comment>
<evidence type="ECO:0000313" key="1">
    <source>
        <dbReference type="EMBL" id="KAL1528567.1"/>
    </source>
</evidence>
<sequence length="74" mass="8463">MVGAARRVQREVRQMECTLWQRHAKEVGTGRPLAEEIAAAAQLQDLRSARRQRVPSHARVHELLSVVLGRPWIE</sequence>
<evidence type="ECO:0000313" key="2">
    <source>
        <dbReference type="Proteomes" id="UP001515480"/>
    </source>
</evidence>
<accession>A0AB34K5S0</accession>
<dbReference type="Proteomes" id="UP001515480">
    <property type="component" value="Unassembled WGS sequence"/>
</dbReference>
<dbReference type="EMBL" id="JBGBPQ010000002">
    <property type="protein sequence ID" value="KAL1528567.1"/>
    <property type="molecule type" value="Genomic_DNA"/>
</dbReference>
<protein>
    <submittedName>
        <fullName evidence="1">Uncharacterized protein</fullName>
    </submittedName>
</protein>
<reference evidence="1 2" key="1">
    <citation type="journal article" date="2024" name="Science">
        <title>Giant polyketide synthase enzymes in the biosynthesis of giant marine polyether toxins.</title>
        <authorList>
            <person name="Fallon T.R."/>
            <person name="Shende V.V."/>
            <person name="Wierzbicki I.H."/>
            <person name="Pendleton A.L."/>
            <person name="Watervoot N.F."/>
            <person name="Auber R.P."/>
            <person name="Gonzalez D.J."/>
            <person name="Wisecaver J.H."/>
            <person name="Moore B.S."/>
        </authorList>
    </citation>
    <scope>NUCLEOTIDE SEQUENCE [LARGE SCALE GENOMIC DNA]</scope>
    <source>
        <strain evidence="1 2">12B1</strain>
    </source>
</reference>
<dbReference type="AlphaFoldDB" id="A0AB34K5S0"/>
<proteinExistence type="predicted"/>
<keyword evidence="2" id="KW-1185">Reference proteome</keyword>
<gene>
    <name evidence="1" type="ORF">AB1Y20_009908</name>
</gene>
<organism evidence="1 2">
    <name type="scientific">Prymnesium parvum</name>
    <name type="common">Toxic golden alga</name>
    <dbReference type="NCBI Taxonomy" id="97485"/>
    <lineage>
        <taxon>Eukaryota</taxon>
        <taxon>Haptista</taxon>
        <taxon>Haptophyta</taxon>
        <taxon>Prymnesiophyceae</taxon>
        <taxon>Prymnesiales</taxon>
        <taxon>Prymnesiaceae</taxon>
        <taxon>Prymnesium</taxon>
    </lineage>
</organism>
<name>A0AB34K5S0_PRYPA</name>